<dbReference type="Pfam" id="PF02449">
    <property type="entry name" value="Glyco_hydro_42"/>
    <property type="match status" value="2"/>
</dbReference>
<dbReference type="Gene3D" id="3.40.50.880">
    <property type="match status" value="2"/>
</dbReference>
<dbReference type="GO" id="GO:0005975">
    <property type="term" value="P:carbohydrate metabolic process"/>
    <property type="evidence" value="ECO:0007669"/>
    <property type="project" value="InterPro"/>
</dbReference>
<dbReference type="PROSITE" id="PS51272">
    <property type="entry name" value="SLH"/>
    <property type="match status" value="2"/>
</dbReference>
<dbReference type="GO" id="GO:0009341">
    <property type="term" value="C:beta-galactosidase complex"/>
    <property type="evidence" value="ECO:0007669"/>
    <property type="project" value="InterPro"/>
</dbReference>
<name>A0A8J4WLB4_9STRA</name>
<dbReference type="InterPro" id="IPR029062">
    <property type="entry name" value="Class_I_gatase-like"/>
</dbReference>
<feature type="region of interest" description="Disordered" evidence="4">
    <location>
        <begin position="1600"/>
        <end position="1654"/>
    </location>
</feature>
<evidence type="ECO:0000256" key="2">
    <source>
        <dbReference type="ARBA" id="ARBA00023295"/>
    </source>
</evidence>
<feature type="domain" description="SLH" evidence="6">
    <location>
        <begin position="1915"/>
        <end position="1978"/>
    </location>
</feature>
<dbReference type="PANTHER" id="PTHR43308">
    <property type="entry name" value="OUTER MEMBRANE PROTEIN ALPHA-RELATED"/>
    <property type="match status" value="1"/>
</dbReference>
<dbReference type="Gene3D" id="1.20.1270.90">
    <property type="entry name" value="AF1782-like"/>
    <property type="match status" value="1"/>
</dbReference>
<evidence type="ECO:0000256" key="5">
    <source>
        <dbReference type="SAM" id="SignalP"/>
    </source>
</evidence>
<dbReference type="CDD" id="cd03143">
    <property type="entry name" value="A4_beta-galactosidase_middle_domain"/>
    <property type="match status" value="1"/>
</dbReference>
<feature type="coiled-coil region" evidence="3">
    <location>
        <begin position="838"/>
        <end position="869"/>
    </location>
</feature>
<organism evidence="7 8">
    <name type="scientific">Phytophthora kernoviae 00238/432</name>
    <dbReference type="NCBI Taxonomy" id="1284355"/>
    <lineage>
        <taxon>Eukaryota</taxon>
        <taxon>Sar</taxon>
        <taxon>Stramenopiles</taxon>
        <taxon>Oomycota</taxon>
        <taxon>Peronosporomycetes</taxon>
        <taxon>Peronosporales</taxon>
        <taxon>Peronosporaceae</taxon>
        <taxon>Phytophthora</taxon>
    </lineage>
</organism>
<accession>A0A8J4WLB4</accession>
<dbReference type="Proteomes" id="UP000702964">
    <property type="component" value="Unassembled WGS sequence"/>
</dbReference>
<reference evidence="7" key="1">
    <citation type="journal article" date="2015" name="Genom Data">
        <title>Draft genome sequences of Phytophthora kernoviae and Phytophthora ramorum lineage EU2 from Scotland.</title>
        <authorList>
            <person name="Sambles C."/>
            <person name="Schlenzig A."/>
            <person name="O'Neill P."/>
            <person name="Grant M."/>
            <person name="Studholme D.J."/>
        </authorList>
    </citation>
    <scope>NUCLEOTIDE SEQUENCE</scope>
    <source>
        <strain evidence="7">00238/432</strain>
    </source>
</reference>
<evidence type="ECO:0000313" key="8">
    <source>
        <dbReference type="Proteomes" id="UP000702964"/>
    </source>
</evidence>
<dbReference type="SUPFAM" id="SSF51445">
    <property type="entry name" value="(Trans)glycosidases"/>
    <property type="match status" value="2"/>
</dbReference>
<dbReference type="InterPro" id="IPR013529">
    <property type="entry name" value="Glyco_hydro_42_N"/>
</dbReference>
<evidence type="ECO:0000259" key="6">
    <source>
        <dbReference type="PROSITE" id="PS51272"/>
    </source>
</evidence>
<dbReference type="Pfam" id="PF00395">
    <property type="entry name" value="SLH"/>
    <property type="match status" value="2"/>
</dbReference>
<evidence type="ECO:0000256" key="1">
    <source>
        <dbReference type="ARBA" id="ARBA00022801"/>
    </source>
</evidence>
<comment type="caution">
    <text evidence="7">The sequence shown here is derived from an EMBL/GenBank/DDBJ whole genome shotgun (WGS) entry which is preliminary data.</text>
</comment>
<reference evidence="7" key="2">
    <citation type="submission" date="2020-02" db="EMBL/GenBank/DDBJ databases">
        <authorList>
            <person name="Studholme D.J."/>
        </authorList>
    </citation>
    <scope>NUCLEOTIDE SEQUENCE</scope>
    <source>
        <strain evidence="7">00238/432</strain>
    </source>
</reference>
<protein>
    <recommendedName>
        <fullName evidence="6">SLH domain-containing protein</fullName>
    </recommendedName>
</protein>
<dbReference type="EMBL" id="AOFI03000051">
    <property type="protein sequence ID" value="KAF4323091.1"/>
    <property type="molecule type" value="Genomic_DNA"/>
</dbReference>
<feature type="compositionally biased region" description="Gly residues" evidence="4">
    <location>
        <begin position="1607"/>
        <end position="1637"/>
    </location>
</feature>
<feature type="signal peptide" evidence="5">
    <location>
        <begin position="1"/>
        <end position="16"/>
    </location>
</feature>
<evidence type="ECO:0000256" key="4">
    <source>
        <dbReference type="SAM" id="MobiDB-lite"/>
    </source>
</evidence>
<sequence>MKRLLSLFLSLSLIAALVVPPAQLQAAVIADAQQLVDFLRTKLDAGGDASKIKLADNDTTVQINTPVTMNETFNVPSGVKLQLFVKIGIQEEITVDGKLQDSRALEFRRGGVVGTGTGSVLLNSGSSYYQQGAEVVGSAGILQLGPNSSVKLLANSQLYVASGTVTVPAGKTVTSDIFKRIEVAAGANFEVKGVINNDVVVVLPPSPGSGQEVDKAALVQAISGAIANKDATAVSVDGTDVPSSGKWVTSSAADAFMTAIQSAIGIRDDAAAAQNQVTEGEASLAAAVQAFDAAKQNGTRTGVPAEIKTAQDLADWLKNVTVDDTKVKLNGNTVELYESITIAEPLSIPAGVKLQSFADMTVNTAVTVSGTVQDSRTPDKRGAGLAGNGSGAVVFRTGSSYYQQGTEVVGPNGIFKLGTDSSVEMRGNHHLRIASGIVTLAMPVEASVVQRITVASEAVFNAAASNIGAGVDYTPVSAGLVRLNELIRLAEANLSSTPVSMDGAGLASDQYWVTAAEQDAFAASINAAVVTKNNSSAAESNYQTAAAALETAVQTFNDAKQPGALQAVEIATAEELLAALNGLSGSTEPVAKRLADERVGEKTFQVVEVFKPVTVTKKLTVPSNVRLKFTAQMTVHAVIQVKGQLQDFRDEGLIIGNGIVGASGIGSAVFEPGSAMYIKGKGETIGDTGMLRVEPNSMLSMYAKNRMEITAGKATVLKSLITSLTTDLSVQSGAELTVIGSIPKEIAVQSSGTYIDASITNTESKLGMVGESAESSDEAALTAKIQDGRIYLTVKSMEQKKVTVTVKAADGRTATIDADLKNGGIVSKSILKYGALSAAELKARIQSKISELEALILQAQARQLDTEREKGAVWFAKEYDKYADWDEKNMDVNKKMFGVIPSYSPGSKSPEELAQELPEFQRTEVIALLDTSIAELTAVLNGSVVRRPVRLVDWDGIELKGSNFYSEGKPVFLHDYFSKPLDVSKDNATLYNDYLGKIDLPKSINPSFVSDEKGTPTADKYGDLQNRQSNNMGYTILWHDPAPAWATSKHGETLRDGITTFTKYDINHPEIRSIWSHVLEQTGPITSGKPYTELGYLLANEPHWFLEKGHWATPKKANGQEGISDLALKQFAAWLQERHQTTSNLNALWGTSYASFDAASQSVIPMDKKYKGTPIGYDVSLFNMERGTEWLGFLHEQVKANDPEANTHIKIMPDLFVEDNRTHGIDFEKLTEMVDIIGDDAKTRKENFKSTGQAEDWKEHYSYMWKELAMSYDFMSSVSPDKAHINSEVHFLSTVSYRDLYMKPEYVRNTYWLATLLGMDAGFTWFWGRNPDGSIENRLMTTSVQGLLESYPGTVVQQPRVANELSKTMMDLNAFSEEIVKFQEQRKPVRIFYSETAAINDTHYMEDQFELYEALFFNGVPVGFVTASMLEKQPHSRWDAVVIRKTDEVTDVEYAALQSYLNQGGTVITDDGSLKLNEYKKPRTDILTQGSGVLHKPMDKSAASMADQAFDVLAQKGSLSPVKLMETNESNQRGAMWRVVPHGDDRYMMTIVNLGKHEASLKAAMADNQAFTVTDMMTGRSLGTSWTLKPEGVMLLELQGVPQSGQPGNGNGGGVDGGTDGGAGSGGNTGGTTGGTAEGESPVPGYSGPVKQPSAPVKVTADTIMNGVARSKLSDSLLQSAVEQAVNGTVRIQLEVPAAVNEVQLQLPASSVNAAGKAQITKLIIDTGLAVVSIPLSMLQKELSSNAQNVELTVKKTFVKLDSEKARAVVKENPVYEFKLSVDGTAISHFGNGQSVELQLPYTLKADEKPKHIVAYYINDKSELTAVKNSRYDEKIGTLVFHVKHFSYYTAAAASVSFKDLAAVPWAEESILSLAAREIVQGTGAGAFQPEQQVSRAQFVQMLVNAFELGSGETAVSTFRDTKQGAWYSGALGTAQAHGIITGKPDGSFGVHDSITRQEMAVMVRRLLTAEGIPLPEGTGSLQAFKDEQLISGYAAASVKALQVSGLLQGSGNGRFDWDAANVARNKAQFERVKLFQNNAQQLANDLPNFERGEVIQMLDTAKSELTQVMNGSVTRRAVPKVNWSNITVQNDQFMSNGKPVFLYDYFSKPLNIPTSDPTLYNEYLGQLDHPKAISPIFALDEAGTIDQTKLADLKNRPTNTAGYLMLWHDPLPQWAATKYGPEILKGQSFFTKYDIDHPQVREIWKDVFKGTIPTTADKNYTKLGYILANEPHWFTAKGHWAAVSNVSTYTMSKFRTWLEAKHGTIAKLNGLWGTSYTSFSQVNLAIPLDASYKNTPIWYDWSRFNMDRGTEWLTFLHDEIKKYDPAARTHLKIMPDLFVEGPRDHGIDFEALTEMTEIIGDDAKIRKRNMNSTDPESWESKYAYYWDEMAMSYDFMDSVSPNKPHINSEVHLLSTTQYRDLYMKSEYVRSTYWQTTIHGLNGGLTWFWGRNADGSIEERLQNATGGLGESYAASVAQQPRVAQELTKTMMDMNAFSNEIVKFQRDRKPVRLFYSEAAAINDFNYMQDQFDLYESMYFSGVPLGFATKNIIFKQPNSDWDVIVVRKTEEVTEAEFNALQIYLDNGGTVILDDVSLKFNEYKQPRAKTLTAGTGKLIKMTNNAVSGIASRVTTELSAKGQLPPVVLTENNGLPSKGAFWRVVPHGTNTYLMTIVNVGKNTSNISLKMANNKNVTVKNLMTGKSSPASFSLGSEQVLLLEVKPVP</sequence>
<dbReference type="InterPro" id="IPR001119">
    <property type="entry name" value="SLH_dom"/>
</dbReference>
<keyword evidence="3" id="KW-0175">Coiled coil</keyword>
<keyword evidence="1" id="KW-0378">Hydrolase</keyword>
<gene>
    <name evidence="7" type="ORF">G195_003884</name>
</gene>
<evidence type="ECO:0000256" key="3">
    <source>
        <dbReference type="SAM" id="Coils"/>
    </source>
</evidence>
<evidence type="ECO:0000313" key="7">
    <source>
        <dbReference type="EMBL" id="KAF4323091.1"/>
    </source>
</evidence>
<keyword evidence="2" id="KW-0326">Glycosidase</keyword>
<dbReference type="InterPro" id="IPR017853">
    <property type="entry name" value="GH"/>
</dbReference>
<dbReference type="Gene3D" id="3.20.20.80">
    <property type="entry name" value="Glycosidases"/>
    <property type="match status" value="2"/>
</dbReference>
<dbReference type="GO" id="GO:0004565">
    <property type="term" value="F:beta-galactosidase activity"/>
    <property type="evidence" value="ECO:0007669"/>
    <property type="project" value="InterPro"/>
</dbReference>
<dbReference type="InterPro" id="IPR051465">
    <property type="entry name" value="Cell_Envelope_Struct_Comp"/>
</dbReference>
<proteinExistence type="predicted"/>
<feature type="domain" description="SLH" evidence="6">
    <location>
        <begin position="1854"/>
        <end position="1914"/>
    </location>
</feature>
<feature type="chain" id="PRO_5035171379" description="SLH domain-containing protein" evidence="5">
    <location>
        <begin position="17"/>
        <end position="2723"/>
    </location>
</feature>
<keyword evidence="5" id="KW-0732">Signal</keyword>